<organism evidence="2 3">
    <name type="scientific">Actinokineospora bangkokensis</name>
    <dbReference type="NCBI Taxonomy" id="1193682"/>
    <lineage>
        <taxon>Bacteria</taxon>
        <taxon>Bacillati</taxon>
        <taxon>Actinomycetota</taxon>
        <taxon>Actinomycetes</taxon>
        <taxon>Pseudonocardiales</taxon>
        <taxon>Pseudonocardiaceae</taxon>
        <taxon>Actinokineospora</taxon>
    </lineage>
</organism>
<evidence type="ECO:0000259" key="1">
    <source>
        <dbReference type="PROSITE" id="PS50801"/>
    </source>
</evidence>
<dbReference type="Gene3D" id="3.30.750.24">
    <property type="entry name" value="STAS domain"/>
    <property type="match status" value="1"/>
</dbReference>
<dbReference type="RefSeq" id="WP_075975221.1">
    <property type="nucleotide sequence ID" value="NZ_MKQR01000013.1"/>
</dbReference>
<name>A0A1Q9LLP1_9PSEU</name>
<dbReference type="Proteomes" id="UP000186040">
    <property type="component" value="Unassembled WGS sequence"/>
</dbReference>
<dbReference type="InterPro" id="IPR002645">
    <property type="entry name" value="STAS_dom"/>
</dbReference>
<dbReference type="AlphaFoldDB" id="A0A1Q9LLP1"/>
<protein>
    <recommendedName>
        <fullName evidence="1">STAS domain-containing protein</fullName>
    </recommendedName>
</protein>
<evidence type="ECO:0000313" key="3">
    <source>
        <dbReference type="Proteomes" id="UP000186040"/>
    </source>
</evidence>
<dbReference type="SUPFAM" id="SSF52091">
    <property type="entry name" value="SpoIIaa-like"/>
    <property type="match status" value="1"/>
</dbReference>
<proteinExistence type="predicted"/>
<feature type="domain" description="STAS" evidence="1">
    <location>
        <begin position="1"/>
        <end position="112"/>
    </location>
</feature>
<sequence length="112" mass="11501">MERGADQAAGVLALRVTGPLDRDGAPAAGVELSASARDLAPGSVLVLDLRGVSVLSSAGVRVLHELTTGLRGGGVRCALVVEPDRVQARVLRLTWPDEHLPVFASVAEAVGD</sequence>
<dbReference type="CDD" id="cd07043">
    <property type="entry name" value="STAS_anti-anti-sigma_factors"/>
    <property type="match status" value="1"/>
</dbReference>
<dbReference type="Pfam" id="PF01740">
    <property type="entry name" value="STAS"/>
    <property type="match status" value="1"/>
</dbReference>
<gene>
    <name evidence="2" type="ORF">BJP25_18475</name>
</gene>
<evidence type="ECO:0000313" key="2">
    <source>
        <dbReference type="EMBL" id="OLR92956.1"/>
    </source>
</evidence>
<keyword evidence="3" id="KW-1185">Reference proteome</keyword>
<dbReference type="PROSITE" id="PS50801">
    <property type="entry name" value="STAS"/>
    <property type="match status" value="1"/>
</dbReference>
<dbReference type="OrthoDB" id="3401349at2"/>
<dbReference type="EMBL" id="MKQR01000013">
    <property type="protein sequence ID" value="OLR92956.1"/>
    <property type="molecule type" value="Genomic_DNA"/>
</dbReference>
<accession>A0A1Q9LLP1</accession>
<reference evidence="2 3" key="1">
    <citation type="submission" date="2016-10" db="EMBL/GenBank/DDBJ databases">
        <title>The Draft Genome Sequence of Actinokineospora bangkokensis 44EHWT reveals the biosynthetic pathway of antifungal compounds Thailandins with unusual extender unit butylmalonyl-CoA.</title>
        <authorList>
            <person name="Greule A."/>
            <person name="Intra B."/>
            <person name="Flemming S."/>
            <person name="Rommel M.G."/>
            <person name="Panbangred W."/>
            <person name="Bechthold A."/>
        </authorList>
    </citation>
    <scope>NUCLEOTIDE SEQUENCE [LARGE SCALE GENOMIC DNA]</scope>
    <source>
        <strain evidence="2 3">44EHW</strain>
    </source>
</reference>
<comment type="caution">
    <text evidence="2">The sequence shown here is derived from an EMBL/GenBank/DDBJ whole genome shotgun (WGS) entry which is preliminary data.</text>
</comment>
<dbReference type="InterPro" id="IPR036513">
    <property type="entry name" value="STAS_dom_sf"/>
</dbReference>